<gene>
    <name evidence="1" type="ORF">PCOR1329_LOCUS10493</name>
</gene>
<evidence type="ECO:0000313" key="2">
    <source>
        <dbReference type="Proteomes" id="UP001189429"/>
    </source>
</evidence>
<protein>
    <recommendedName>
        <fullName evidence="3">Lipoxygenase domain-containing protein</fullName>
    </recommendedName>
</protein>
<dbReference type="Proteomes" id="UP001189429">
    <property type="component" value="Unassembled WGS sequence"/>
</dbReference>
<dbReference type="EMBL" id="CAUYUJ010002979">
    <property type="protein sequence ID" value="CAK0803230.1"/>
    <property type="molecule type" value="Genomic_DNA"/>
</dbReference>
<sequence>MESYGSSRGMDPAFSQRSAQGQDRIWFWRWHYRAVTVQRLFDEMIGCWLDKNCGEGELEEDTLAQGWWQSMIKHIPSLRRATATSPDWAGPGALTKDALRRVLRTLFTWLAWVHEDVGHSAAAYVYNPVHTPMCVPEDGEGVPIHSFVFNALAYRGFVFLERAKLLDEPPSFWFGGQGDNQCFADFQDALRELGRSDPAFSECDNDGFYSCVDRIETAVSS</sequence>
<reference evidence="1" key="1">
    <citation type="submission" date="2023-10" db="EMBL/GenBank/DDBJ databases">
        <authorList>
            <person name="Chen Y."/>
            <person name="Shah S."/>
            <person name="Dougan E. K."/>
            <person name="Thang M."/>
            <person name="Chan C."/>
        </authorList>
    </citation>
    <scope>NUCLEOTIDE SEQUENCE [LARGE SCALE GENOMIC DNA]</scope>
</reference>
<evidence type="ECO:0000313" key="1">
    <source>
        <dbReference type="EMBL" id="CAK0803230.1"/>
    </source>
</evidence>
<comment type="caution">
    <text evidence="1">The sequence shown here is derived from an EMBL/GenBank/DDBJ whole genome shotgun (WGS) entry which is preliminary data.</text>
</comment>
<name>A0ABN9QBF9_9DINO</name>
<organism evidence="1 2">
    <name type="scientific">Prorocentrum cordatum</name>
    <dbReference type="NCBI Taxonomy" id="2364126"/>
    <lineage>
        <taxon>Eukaryota</taxon>
        <taxon>Sar</taxon>
        <taxon>Alveolata</taxon>
        <taxon>Dinophyceae</taxon>
        <taxon>Prorocentrales</taxon>
        <taxon>Prorocentraceae</taxon>
        <taxon>Prorocentrum</taxon>
    </lineage>
</organism>
<proteinExistence type="predicted"/>
<keyword evidence="2" id="KW-1185">Reference proteome</keyword>
<evidence type="ECO:0008006" key="3">
    <source>
        <dbReference type="Google" id="ProtNLM"/>
    </source>
</evidence>
<accession>A0ABN9QBF9</accession>